<reference evidence="5" key="1">
    <citation type="submission" date="2017-09" db="EMBL/GenBank/DDBJ databases">
        <title>FDA dAtabase for Regulatory Grade micrObial Sequences (FDA-ARGOS): Supporting development and validation of Infectious Disease Dx tests.</title>
        <authorList>
            <person name="Minogue T."/>
            <person name="Wolcott M."/>
            <person name="Wasieloski L."/>
            <person name="Aguilar W."/>
            <person name="Moore D."/>
            <person name="Tallon L."/>
            <person name="Sadzewicz L."/>
            <person name="Ott S."/>
            <person name="Zhao X."/>
            <person name="Nagaraj S."/>
            <person name="Vavikolanu K."/>
            <person name="Aluvathingal J."/>
            <person name="Nadendla S."/>
            <person name="Sichtig H."/>
        </authorList>
    </citation>
    <scope>NUCLEOTIDE SEQUENCE [LARGE SCALE GENOMIC DNA]</scope>
    <source>
        <strain evidence="5">FDAARGOS_394</strain>
    </source>
</reference>
<dbReference type="InterPro" id="IPR041166">
    <property type="entry name" value="Rubredoxin_2"/>
</dbReference>
<dbReference type="AlphaFoldDB" id="A0A2A7UVF5"/>
<feature type="binding site" evidence="2">
    <location>
        <position position="362"/>
    </location>
    <ligand>
        <name>Fe cation</name>
        <dbReference type="ChEBI" id="CHEBI:24875"/>
    </ligand>
</feature>
<name>A0A2A7UVF5_COMTR</name>
<keyword evidence="2" id="KW-0408">Iron</keyword>
<gene>
    <name evidence="2" type="primary">lapB</name>
    <name evidence="4" type="ORF">CRM82_12205</name>
</gene>
<comment type="function">
    <text evidence="2">Modulates cellular lipopolysaccharide (LPS) levels by regulating LpxC, which is involved in lipid A biosynthesis. May act by modulating the proteolytic activity of FtsH towards LpxC. May also coordinate assembly of proteins involved in LPS synthesis at the plasma membrane.</text>
</comment>
<dbReference type="NCBIfam" id="NF008755">
    <property type="entry name" value="PRK11788.1-3"/>
    <property type="match status" value="1"/>
</dbReference>
<dbReference type="SUPFAM" id="SSF48452">
    <property type="entry name" value="TPR-like"/>
    <property type="match status" value="2"/>
</dbReference>
<dbReference type="OrthoDB" id="507476at2"/>
<feature type="topological domain" description="Cytoplasmic" evidence="2">
    <location>
        <begin position="24"/>
        <end position="390"/>
    </location>
</feature>
<dbReference type="STRING" id="1219032.GCA_001515545_01258"/>
<evidence type="ECO:0000256" key="1">
    <source>
        <dbReference type="ARBA" id="ARBA00022723"/>
    </source>
</evidence>
<dbReference type="InterPro" id="IPR030865">
    <property type="entry name" value="LapB"/>
</dbReference>
<dbReference type="RefSeq" id="WP_066534534.1">
    <property type="nucleotide sequence ID" value="NZ_DALZQJ010000007.1"/>
</dbReference>
<feature type="binding site" evidence="2">
    <location>
        <position position="373"/>
    </location>
    <ligand>
        <name>Fe cation</name>
        <dbReference type="ChEBI" id="CHEBI:24875"/>
    </ligand>
</feature>
<dbReference type="GO" id="GO:0046890">
    <property type="term" value="P:regulation of lipid biosynthetic process"/>
    <property type="evidence" value="ECO:0007669"/>
    <property type="project" value="UniProtKB-UniRule"/>
</dbReference>
<feature type="binding site" evidence="2">
    <location>
        <position position="359"/>
    </location>
    <ligand>
        <name>Fe cation</name>
        <dbReference type="ChEBI" id="CHEBI:24875"/>
    </ligand>
</feature>
<accession>A0A2A7UVF5</accession>
<feature type="binding site" evidence="2">
    <location>
        <position position="376"/>
    </location>
    <ligand>
        <name>Fe cation</name>
        <dbReference type="ChEBI" id="CHEBI:24875"/>
    </ligand>
</feature>
<evidence type="ECO:0000313" key="4">
    <source>
        <dbReference type="EMBL" id="PEH89253.1"/>
    </source>
</evidence>
<dbReference type="GO" id="GO:0009898">
    <property type="term" value="C:cytoplasmic side of plasma membrane"/>
    <property type="evidence" value="ECO:0007669"/>
    <property type="project" value="UniProtKB-UniRule"/>
</dbReference>
<comment type="subcellular location">
    <subcellularLocation>
        <location evidence="2">Cell inner membrane</location>
        <topology evidence="2">Single-pass membrane protein</topology>
        <orientation evidence="2">Cytoplasmic side</orientation>
    </subcellularLocation>
</comment>
<dbReference type="GO" id="GO:0008653">
    <property type="term" value="P:lipopolysaccharide metabolic process"/>
    <property type="evidence" value="ECO:0007669"/>
    <property type="project" value="InterPro"/>
</dbReference>
<dbReference type="HAMAP" id="MF_00994">
    <property type="entry name" value="LPS_assembly_LapB"/>
    <property type="match status" value="1"/>
</dbReference>
<protein>
    <recommendedName>
        <fullName evidence="2">Lipopolysaccharide assembly protein B</fullName>
    </recommendedName>
</protein>
<proteinExistence type="inferred from homology"/>
<dbReference type="Proteomes" id="UP000220246">
    <property type="component" value="Unassembled WGS sequence"/>
</dbReference>
<keyword evidence="2" id="KW-0812">Transmembrane</keyword>
<keyword evidence="2" id="KW-0802">TPR repeat</keyword>
<keyword evidence="2" id="KW-1133">Transmembrane helix</keyword>
<dbReference type="GeneID" id="80801376"/>
<dbReference type="GO" id="GO:0005506">
    <property type="term" value="F:iron ion binding"/>
    <property type="evidence" value="ECO:0007669"/>
    <property type="project" value="UniProtKB-UniRule"/>
</dbReference>
<sequence>MEFDLSWILLGLPLAFILGWLASRLDLRQIRAENRQAPKAYFKGLNFLLNEQQDKAIDAFIEAVQNDPDTTELHFALGNLFRRRGEYNRAVRVHEHLLSRADLSASDRERAQHGLAQDFLKAGLLDRAEEALRRLEGTPYETESRLALLAIYERSRDWPLAADIARRMQTANQGDFSARLAHYLCEQASEKAAHAQLEPAMDLLHEAVAIAPQSIRPRIELAKVLHRLQRSEDAFQSLVTLSRETPQGLPLAAPLLLEVAAASNHTTDAAALLRQHYQQTPSLDLLDALVALGAAPASPQDSEAQADARSWYVQHLSREPSLVAATKWLAGEKLEQEQFHPAVQKALDHASKPLLRYRCAACGFEARTHFWHCPGCQSWDSYPARRVEEL</sequence>
<evidence type="ECO:0000313" key="5">
    <source>
        <dbReference type="Proteomes" id="UP000220246"/>
    </source>
</evidence>
<comment type="similarity">
    <text evidence="2">Belongs to the LapB family.</text>
</comment>
<dbReference type="Gene3D" id="1.25.40.10">
    <property type="entry name" value="Tetratricopeptide repeat domain"/>
    <property type="match status" value="1"/>
</dbReference>
<keyword evidence="5" id="KW-1185">Reference proteome</keyword>
<keyword evidence="2" id="KW-0677">Repeat</keyword>
<dbReference type="EMBL" id="PDEA01000001">
    <property type="protein sequence ID" value="PEH89253.1"/>
    <property type="molecule type" value="Genomic_DNA"/>
</dbReference>
<keyword evidence="2" id="KW-0472">Membrane</keyword>
<organism evidence="4 5">
    <name type="scientific">Comamonas terrigena</name>
    <dbReference type="NCBI Taxonomy" id="32013"/>
    <lineage>
        <taxon>Bacteria</taxon>
        <taxon>Pseudomonadati</taxon>
        <taxon>Pseudomonadota</taxon>
        <taxon>Betaproteobacteria</taxon>
        <taxon>Burkholderiales</taxon>
        <taxon>Comamonadaceae</taxon>
        <taxon>Comamonas</taxon>
    </lineage>
</organism>
<keyword evidence="1 2" id="KW-0479">Metal-binding</keyword>
<evidence type="ECO:0000256" key="2">
    <source>
        <dbReference type="HAMAP-Rule" id="MF_00994"/>
    </source>
</evidence>
<comment type="caution">
    <text evidence="4">The sequence shown here is derived from an EMBL/GenBank/DDBJ whole genome shotgun (WGS) entry which is preliminary data.</text>
</comment>
<keyword evidence="2" id="KW-0997">Cell inner membrane</keyword>
<dbReference type="Pfam" id="PF18073">
    <property type="entry name" value="Zn_ribbon_LapB"/>
    <property type="match status" value="1"/>
</dbReference>
<feature type="domain" description="LapB rubredoxin metal binding" evidence="3">
    <location>
        <begin position="357"/>
        <end position="381"/>
    </location>
</feature>
<keyword evidence="2" id="KW-1003">Cell membrane</keyword>
<dbReference type="InterPro" id="IPR011990">
    <property type="entry name" value="TPR-like_helical_dom_sf"/>
</dbReference>
<evidence type="ECO:0000259" key="3">
    <source>
        <dbReference type="Pfam" id="PF18073"/>
    </source>
</evidence>